<dbReference type="InterPro" id="IPR035979">
    <property type="entry name" value="RBD_domain_sf"/>
</dbReference>
<dbReference type="Gene3D" id="3.30.70.330">
    <property type="match status" value="1"/>
</dbReference>
<proteinExistence type="predicted"/>
<dbReference type="PANTHER" id="PTHR20957">
    <property type="entry name" value="RNA-BINDING PROTEIN 48"/>
    <property type="match status" value="1"/>
</dbReference>
<dbReference type="AlphaFoldDB" id="A0A397B5R9"/>
<evidence type="ECO:0000259" key="2">
    <source>
        <dbReference type="PROSITE" id="PS50102"/>
    </source>
</evidence>
<evidence type="ECO:0000313" key="4">
    <source>
        <dbReference type="Proteomes" id="UP000265427"/>
    </source>
</evidence>
<reference evidence="3 4" key="1">
    <citation type="submission" date="2018-08" db="EMBL/GenBank/DDBJ databases">
        <title>Aphanomyces genome sequencing and annotation.</title>
        <authorList>
            <person name="Minardi D."/>
            <person name="Oidtmann B."/>
            <person name="Van Der Giezen M."/>
            <person name="Studholme D.J."/>
        </authorList>
    </citation>
    <scope>NUCLEOTIDE SEQUENCE [LARGE SCALE GENOMIC DNA]</scope>
    <source>
        <strain evidence="3 4">Kv</strain>
    </source>
</reference>
<dbReference type="GO" id="GO:0005654">
    <property type="term" value="C:nucleoplasm"/>
    <property type="evidence" value="ECO:0007669"/>
    <property type="project" value="TreeGrafter"/>
</dbReference>
<sequence length="305" mass="34378">MRSDSDCTELSSPEASMLHDDDIEVHFASVADRMKLQEEVSAQVGIPRPASLPNHRSTTYEAFLAGDDMDNSTSCLEEMMLLEAIRRSMADCGYRQRHARTDVSEGDAKAYTVNEESRFILVRNIPALGATDELLRRLAEFGTVERHRLEDDHDDASEYVDVMWVQFDTVTAARRAKALAVKNPFYGSVLQISYLPQDERSSDTRAKLDERRELLQTRFHAHQRRHVPPDIIGPLLPQAPPQRCQGHVRKMTAKGGLPTNKSLSDRMRNENVNSRLGTSRSICVNTNDRFLSNAYVNDGMDGRGS</sequence>
<comment type="caution">
    <text evidence="3">The sequence shown here is derived from an EMBL/GenBank/DDBJ whole genome shotgun (WGS) entry which is preliminary data.</text>
</comment>
<protein>
    <recommendedName>
        <fullName evidence="2">RRM domain-containing protein</fullName>
    </recommendedName>
</protein>
<dbReference type="EMBL" id="QUSZ01004163">
    <property type="protein sequence ID" value="RHY15586.1"/>
    <property type="molecule type" value="Genomic_DNA"/>
</dbReference>
<dbReference type="InterPro" id="IPR000504">
    <property type="entry name" value="RRM_dom"/>
</dbReference>
<evidence type="ECO:0000256" key="1">
    <source>
        <dbReference type="PROSITE-ProRule" id="PRU00176"/>
    </source>
</evidence>
<dbReference type="GO" id="GO:0003723">
    <property type="term" value="F:RNA binding"/>
    <property type="evidence" value="ECO:0007669"/>
    <property type="project" value="UniProtKB-UniRule"/>
</dbReference>
<name>A0A397B5R9_APHAT</name>
<dbReference type="PANTHER" id="PTHR20957:SF0">
    <property type="entry name" value="RNA-BINDING PROTEIN 48"/>
    <property type="match status" value="1"/>
</dbReference>
<accession>A0A397B5R9</accession>
<gene>
    <name evidence="3" type="ORF">DYB36_012432</name>
</gene>
<dbReference type="InterPro" id="IPR012677">
    <property type="entry name" value="Nucleotide-bd_a/b_plait_sf"/>
</dbReference>
<dbReference type="SUPFAM" id="SSF54928">
    <property type="entry name" value="RNA-binding domain, RBD"/>
    <property type="match status" value="1"/>
</dbReference>
<keyword evidence="1" id="KW-0694">RNA-binding</keyword>
<dbReference type="VEuPathDB" id="FungiDB:H257_06190"/>
<dbReference type="PROSITE" id="PS50102">
    <property type="entry name" value="RRM"/>
    <property type="match status" value="1"/>
</dbReference>
<evidence type="ECO:0000313" key="3">
    <source>
        <dbReference type="EMBL" id="RHY15586.1"/>
    </source>
</evidence>
<feature type="domain" description="RRM" evidence="2">
    <location>
        <begin position="118"/>
        <end position="197"/>
    </location>
</feature>
<dbReference type="InterPro" id="IPR039599">
    <property type="entry name" value="RBM48"/>
</dbReference>
<dbReference type="Proteomes" id="UP000265427">
    <property type="component" value="Unassembled WGS sequence"/>
</dbReference>
<organism evidence="3 4">
    <name type="scientific">Aphanomyces astaci</name>
    <name type="common">Crayfish plague agent</name>
    <dbReference type="NCBI Taxonomy" id="112090"/>
    <lineage>
        <taxon>Eukaryota</taxon>
        <taxon>Sar</taxon>
        <taxon>Stramenopiles</taxon>
        <taxon>Oomycota</taxon>
        <taxon>Saprolegniomycetes</taxon>
        <taxon>Saprolegniales</taxon>
        <taxon>Verrucalvaceae</taxon>
        <taxon>Aphanomyces</taxon>
    </lineage>
</organism>